<evidence type="ECO:0000313" key="2">
    <source>
        <dbReference type="EMBL" id="RMB80748.1"/>
    </source>
</evidence>
<evidence type="ECO:0000256" key="1">
    <source>
        <dbReference type="SAM" id="Phobius"/>
    </source>
</evidence>
<comment type="caution">
    <text evidence="2">The sequence shown here is derived from an EMBL/GenBank/DDBJ whole genome shotgun (WGS) entry which is preliminary data.</text>
</comment>
<feature type="transmembrane region" description="Helical" evidence="1">
    <location>
        <begin position="39"/>
        <end position="60"/>
    </location>
</feature>
<gene>
    <name evidence="2" type="ORF">CTZ28_38450</name>
</gene>
<keyword evidence="1" id="KW-0472">Membrane</keyword>
<dbReference type="Pfam" id="PF21844">
    <property type="entry name" value="DUF6903"/>
    <property type="match status" value="1"/>
</dbReference>
<proteinExistence type="predicted"/>
<organism evidence="2 3">
    <name type="scientific">Streptomyces shenzhenensis</name>
    <dbReference type="NCBI Taxonomy" id="943815"/>
    <lineage>
        <taxon>Bacteria</taxon>
        <taxon>Bacillati</taxon>
        <taxon>Actinomycetota</taxon>
        <taxon>Actinomycetes</taxon>
        <taxon>Kitasatosporales</taxon>
        <taxon>Streptomycetaceae</taxon>
        <taxon>Streptomyces</taxon>
    </lineage>
</organism>
<protein>
    <submittedName>
        <fullName evidence="2">Uncharacterized protein</fullName>
    </submittedName>
</protein>
<keyword evidence="3" id="KW-1185">Reference proteome</keyword>
<keyword evidence="1" id="KW-0812">Transmembrane</keyword>
<dbReference type="Proteomes" id="UP000270471">
    <property type="component" value="Unassembled WGS sequence"/>
</dbReference>
<keyword evidence="1" id="KW-1133">Transmembrane helix</keyword>
<dbReference type="AlphaFoldDB" id="A0A3M0HX73"/>
<dbReference type="InterPro" id="IPR054198">
    <property type="entry name" value="DUF6903"/>
</dbReference>
<dbReference type="EMBL" id="PENI01000038">
    <property type="protein sequence ID" value="RMB80748.1"/>
    <property type="molecule type" value="Genomic_DNA"/>
</dbReference>
<reference evidence="2 3" key="1">
    <citation type="submission" date="2017-11" db="EMBL/GenBank/DDBJ databases">
        <title>Draft genome of actinobacteria isolated from guarana (Paullinia cupana (Mart.) Ducke.</title>
        <authorList>
            <person name="Siqueira K.A."/>
            <person name="Liotti R.G."/>
            <person name="Mendes T.A.O."/>
            <person name="Soares M.A."/>
        </authorList>
    </citation>
    <scope>NUCLEOTIDE SEQUENCE [LARGE SCALE GENOMIC DNA]</scope>
    <source>
        <strain evidence="2 3">193</strain>
    </source>
</reference>
<evidence type="ECO:0000313" key="3">
    <source>
        <dbReference type="Proteomes" id="UP000270471"/>
    </source>
</evidence>
<sequence>MAGMAEMKDSMRTALLVTVRTLVAAACVALVVIERSTVGWGHLGVMLLALAGLLLLLASYNRRFR</sequence>
<accession>A0A3M0HX73</accession>
<name>A0A3M0HX73_9ACTN</name>